<comment type="caution">
    <text evidence="1">The sequence shown here is derived from an EMBL/GenBank/DDBJ whole genome shotgun (WGS) entry which is preliminary data.</text>
</comment>
<dbReference type="RefSeq" id="WP_163963068.1">
    <property type="nucleotide sequence ID" value="NZ_JAAGNX010000001.1"/>
</dbReference>
<dbReference type="SFLD" id="SFLDS00003">
    <property type="entry name" value="Haloacid_Dehalogenase"/>
    <property type="match status" value="1"/>
</dbReference>
<protein>
    <submittedName>
        <fullName evidence="1">HAD family hydrolase</fullName>
    </submittedName>
</protein>
<keyword evidence="1" id="KW-0378">Hydrolase</keyword>
<dbReference type="SFLD" id="SFLDG01129">
    <property type="entry name" value="C1.5:_HAD__Beta-PGM__Phosphata"/>
    <property type="match status" value="1"/>
</dbReference>
<accession>A0A6B2LYP5</accession>
<dbReference type="Gene3D" id="3.40.50.1000">
    <property type="entry name" value="HAD superfamily/HAD-like"/>
    <property type="match status" value="1"/>
</dbReference>
<dbReference type="InterPro" id="IPR051828">
    <property type="entry name" value="HAD-like_hydrolase_domain"/>
</dbReference>
<dbReference type="EMBL" id="JAAGNX010000001">
    <property type="protein sequence ID" value="NDV61811.1"/>
    <property type="molecule type" value="Genomic_DNA"/>
</dbReference>
<dbReference type="PANTHER" id="PTHR46191:SF2">
    <property type="entry name" value="HALOACID DEHALOGENASE-LIKE HYDROLASE DOMAIN-CONTAINING PROTEIN 3"/>
    <property type="match status" value="1"/>
</dbReference>
<dbReference type="PANTHER" id="PTHR46191">
    <property type="match status" value="1"/>
</dbReference>
<reference evidence="1 2" key="1">
    <citation type="submission" date="2020-02" db="EMBL/GenBank/DDBJ databases">
        <title>Albibacoteraceae fam. nov., the first described family within the subdivision 4 Verrucomicrobia.</title>
        <authorList>
            <person name="Xi F."/>
        </authorList>
    </citation>
    <scope>NUCLEOTIDE SEQUENCE [LARGE SCALE GENOMIC DNA]</scope>
    <source>
        <strain evidence="1 2">CK1056</strain>
    </source>
</reference>
<evidence type="ECO:0000313" key="1">
    <source>
        <dbReference type="EMBL" id="NDV61811.1"/>
    </source>
</evidence>
<proteinExistence type="predicted"/>
<dbReference type="Pfam" id="PF00702">
    <property type="entry name" value="Hydrolase"/>
    <property type="match status" value="1"/>
</dbReference>
<gene>
    <name evidence="1" type="ORF">G0Q06_05050</name>
</gene>
<dbReference type="InterPro" id="IPR036412">
    <property type="entry name" value="HAD-like_sf"/>
</dbReference>
<name>A0A6B2LYP5_9BACT</name>
<evidence type="ECO:0000313" key="2">
    <source>
        <dbReference type="Proteomes" id="UP000478417"/>
    </source>
</evidence>
<dbReference type="SUPFAM" id="SSF56784">
    <property type="entry name" value="HAD-like"/>
    <property type="match status" value="1"/>
</dbReference>
<dbReference type="GO" id="GO:0016787">
    <property type="term" value="F:hydrolase activity"/>
    <property type="evidence" value="ECO:0007669"/>
    <property type="project" value="UniProtKB-KW"/>
</dbReference>
<dbReference type="InterPro" id="IPR006439">
    <property type="entry name" value="HAD-SF_hydro_IA"/>
</dbReference>
<dbReference type="InterPro" id="IPR023214">
    <property type="entry name" value="HAD_sf"/>
</dbReference>
<dbReference type="PRINTS" id="PR00413">
    <property type="entry name" value="HADHALOGNASE"/>
</dbReference>
<organism evidence="1 2">
    <name type="scientific">Oceanipulchritudo coccoides</name>
    <dbReference type="NCBI Taxonomy" id="2706888"/>
    <lineage>
        <taxon>Bacteria</taxon>
        <taxon>Pseudomonadati</taxon>
        <taxon>Verrucomicrobiota</taxon>
        <taxon>Opitutia</taxon>
        <taxon>Puniceicoccales</taxon>
        <taxon>Oceanipulchritudinaceae</taxon>
        <taxon>Oceanipulchritudo</taxon>
    </lineage>
</organism>
<sequence length="291" mass="32760">MANHQLIDHIRAHSSPLDPVETGEPKLVSKVPGLKAVVFDVYGTLFISASGDISLAENEDRSPAIMAALETAGYEVLDREAPWSANFMGTLQRFRRDRAKAGIDYPEVHIEEVWQDLIEESKNAGFLAGSGDVQLAIVDHECRVNPCWPMPNLEETLSRLTREGLHLGIVSNAQFYTPLLFPALISKPHTEYAFDSKHCVWSWMEREGKPSTGLYQRLKQVLEVDGISPHDTLYVGNDLRNDIWPAKALGFQTVLFAGDKRSLRWRTDDPDCRSVRPDFVITDLSQLFEIL</sequence>
<dbReference type="Proteomes" id="UP000478417">
    <property type="component" value="Unassembled WGS sequence"/>
</dbReference>
<dbReference type="AlphaFoldDB" id="A0A6B2LYP5"/>
<keyword evidence="2" id="KW-1185">Reference proteome</keyword>